<feature type="compositionally biased region" description="Acidic residues" evidence="2">
    <location>
        <begin position="3720"/>
        <end position="3730"/>
    </location>
</feature>
<feature type="compositionally biased region" description="Basic residues" evidence="2">
    <location>
        <begin position="4125"/>
        <end position="4135"/>
    </location>
</feature>
<feature type="compositionally biased region" description="Polar residues" evidence="2">
    <location>
        <begin position="1603"/>
        <end position="1612"/>
    </location>
</feature>
<feature type="compositionally biased region" description="Basic and acidic residues" evidence="2">
    <location>
        <begin position="103"/>
        <end position="142"/>
    </location>
</feature>
<feature type="compositionally biased region" description="Polar residues" evidence="2">
    <location>
        <begin position="3661"/>
        <end position="3671"/>
    </location>
</feature>
<feature type="compositionally biased region" description="Low complexity" evidence="2">
    <location>
        <begin position="2046"/>
        <end position="2059"/>
    </location>
</feature>
<feature type="compositionally biased region" description="Polar residues" evidence="2">
    <location>
        <begin position="2848"/>
        <end position="2863"/>
    </location>
</feature>
<feature type="region of interest" description="Disordered" evidence="2">
    <location>
        <begin position="3546"/>
        <end position="4329"/>
    </location>
</feature>
<feature type="compositionally biased region" description="Basic residues" evidence="2">
    <location>
        <begin position="4783"/>
        <end position="4793"/>
    </location>
</feature>
<feature type="compositionally biased region" description="Low complexity" evidence="2">
    <location>
        <begin position="1096"/>
        <end position="1109"/>
    </location>
</feature>
<evidence type="ECO:0000313" key="3">
    <source>
        <dbReference type="EMBL" id="OAL27070.1"/>
    </source>
</evidence>
<feature type="compositionally biased region" description="Basic residues" evidence="2">
    <location>
        <begin position="4499"/>
        <end position="4508"/>
    </location>
</feature>
<feature type="region of interest" description="Disordered" evidence="2">
    <location>
        <begin position="952"/>
        <end position="1169"/>
    </location>
</feature>
<feature type="compositionally biased region" description="Polar residues" evidence="2">
    <location>
        <begin position="4107"/>
        <end position="4116"/>
    </location>
</feature>
<feature type="coiled-coil region" evidence="1">
    <location>
        <begin position="5787"/>
        <end position="5814"/>
    </location>
</feature>
<feature type="compositionally biased region" description="Polar residues" evidence="2">
    <location>
        <begin position="3847"/>
        <end position="3860"/>
    </location>
</feature>
<feature type="compositionally biased region" description="Polar residues" evidence="2">
    <location>
        <begin position="952"/>
        <end position="991"/>
    </location>
</feature>
<feature type="compositionally biased region" description="Basic and acidic residues" evidence="2">
    <location>
        <begin position="2463"/>
        <end position="2473"/>
    </location>
</feature>
<feature type="compositionally biased region" description="Polar residues" evidence="2">
    <location>
        <begin position="3163"/>
        <end position="3174"/>
    </location>
</feature>
<feature type="region of interest" description="Disordered" evidence="2">
    <location>
        <begin position="2386"/>
        <end position="2445"/>
    </location>
</feature>
<feature type="compositionally biased region" description="Acidic residues" evidence="2">
    <location>
        <begin position="785"/>
        <end position="800"/>
    </location>
</feature>
<gene>
    <name evidence="3" type="ORF">AYO20_09878</name>
</gene>
<feature type="compositionally biased region" description="Basic residues" evidence="2">
    <location>
        <begin position="3944"/>
        <end position="3953"/>
    </location>
</feature>
<feature type="region of interest" description="Disordered" evidence="2">
    <location>
        <begin position="457"/>
        <end position="483"/>
    </location>
</feature>
<feature type="region of interest" description="Disordered" evidence="2">
    <location>
        <begin position="4848"/>
        <end position="5034"/>
    </location>
</feature>
<feature type="region of interest" description="Disordered" evidence="2">
    <location>
        <begin position="2338"/>
        <end position="2362"/>
    </location>
</feature>
<feature type="compositionally biased region" description="Polar residues" evidence="2">
    <location>
        <begin position="2077"/>
        <end position="2090"/>
    </location>
</feature>
<feature type="region of interest" description="Disordered" evidence="2">
    <location>
        <begin position="882"/>
        <end position="933"/>
    </location>
</feature>
<feature type="region of interest" description="Disordered" evidence="2">
    <location>
        <begin position="313"/>
        <end position="338"/>
    </location>
</feature>
<feature type="compositionally biased region" description="Basic and acidic residues" evidence="2">
    <location>
        <begin position="2505"/>
        <end position="2519"/>
    </location>
</feature>
<reference evidence="3 4" key="1">
    <citation type="submission" date="2016-03" db="EMBL/GenBank/DDBJ databases">
        <title>The draft genome sequence of Fonsecaea nubica causative agent of cutaneous subcutaneous infection in human host.</title>
        <authorList>
            <person name="Costa F."/>
            <person name="Sybren D.H."/>
            <person name="Raittz R.T."/>
            <person name="Weiss V.A."/>
            <person name="Leao A.C."/>
            <person name="Gomes R."/>
            <person name="De Souza E.M."/>
            <person name="Pedrosa F.O."/>
            <person name="Steffens M.B."/>
            <person name="Bombassaro A."/>
            <person name="Tadra-Sfeir M.Z."/>
            <person name="Moreno L.F."/>
            <person name="Najafzadeh M.J."/>
            <person name="Felipe M.S."/>
            <person name="Teixeira M."/>
            <person name="Sun J."/>
            <person name="Xi L."/>
            <person name="Castro M.A."/>
            <person name="Vicente V.A."/>
        </authorList>
    </citation>
    <scope>NUCLEOTIDE SEQUENCE [LARGE SCALE GENOMIC DNA]</scope>
    <source>
        <strain evidence="3 4">CBS 269.64</strain>
    </source>
</reference>
<feature type="compositionally biased region" description="Basic and acidic residues" evidence="2">
    <location>
        <begin position="4916"/>
        <end position="4926"/>
    </location>
</feature>
<feature type="compositionally biased region" description="Low complexity" evidence="2">
    <location>
        <begin position="1997"/>
        <end position="2008"/>
    </location>
</feature>
<dbReference type="InterPro" id="IPR053268">
    <property type="entry name" value="Woronin_anchor"/>
</dbReference>
<organism evidence="3 4">
    <name type="scientific">Fonsecaea nubica</name>
    <dbReference type="NCBI Taxonomy" id="856822"/>
    <lineage>
        <taxon>Eukaryota</taxon>
        <taxon>Fungi</taxon>
        <taxon>Dikarya</taxon>
        <taxon>Ascomycota</taxon>
        <taxon>Pezizomycotina</taxon>
        <taxon>Eurotiomycetes</taxon>
        <taxon>Chaetothyriomycetidae</taxon>
        <taxon>Chaetothyriales</taxon>
        <taxon>Herpotrichiellaceae</taxon>
        <taxon>Fonsecaea</taxon>
    </lineage>
</organism>
<feature type="compositionally biased region" description="Basic residues" evidence="2">
    <location>
        <begin position="4722"/>
        <end position="4733"/>
    </location>
</feature>
<feature type="compositionally biased region" description="Basic residues" evidence="2">
    <location>
        <begin position="3685"/>
        <end position="3697"/>
    </location>
</feature>
<feature type="compositionally biased region" description="Low complexity" evidence="2">
    <location>
        <begin position="4476"/>
        <end position="4495"/>
    </location>
</feature>
<feature type="compositionally biased region" description="Basic and acidic residues" evidence="2">
    <location>
        <begin position="3360"/>
        <end position="3375"/>
    </location>
</feature>
<dbReference type="Proteomes" id="UP000185904">
    <property type="component" value="Unassembled WGS sequence"/>
</dbReference>
<protein>
    <recommendedName>
        <fullName evidence="5">Involucrin repeat protein</fullName>
    </recommendedName>
</protein>
<feature type="region of interest" description="Disordered" evidence="2">
    <location>
        <begin position="4618"/>
        <end position="4818"/>
    </location>
</feature>
<name>A0A178CAR6_9EURO</name>
<feature type="compositionally biased region" description="Polar residues" evidence="2">
    <location>
        <begin position="3478"/>
        <end position="3496"/>
    </location>
</feature>
<feature type="compositionally biased region" description="Basic and acidic residues" evidence="2">
    <location>
        <begin position="754"/>
        <end position="784"/>
    </location>
</feature>
<feature type="compositionally biased region" description="Basic residues" evidence="2">
    <location>
        <begin position="3306"/>
        <end position="3320"/>
    </location>
</feature>
<feature type="region of interest" description="Disordered" evidence="2">
    <location>
        <begin position="376"/>
        <end position="414"/>
    </location>
</feature>
<feature type="compositionally biased region" description="Basic and acidic residues" evidence="2">
    <location>
        <begin position="5241"/>
        <end position="5257"/>
    </location>
</feature>
<feature type="compositionally biased region" description="Polar residues" evidence="2">
    <location>
        <begin position="5378"/>
        <end position="5392"/>
    </location>
</feature>
<feature type="compositionally biased region" description="Basic and acidic residues" evidence="2">
    <location>
        <begin position="4626"/>
        <end position="4637"/>
    </location>
</feature>
<dbReference type="EMBL" id="LVCJ01000097">
    <property type="protein sequence ID" value="OAL27070.1"/>
    <property type="molecule type" value="Genomic_DNA"/>
</dbReference>
<feature type="compositionally biased region" description="Basic residues" evidence="2">
    <location>
        <begin position="632"/>
        <end position="642"/>
    </location>
</feature>
<feature type="compositionally biased region" description="Polar residues" evidence="2">
    <location>
        <begin position="5516"/>
        <end position="5536"/>
    </location>
</feature>
<feature type="compositionally biased region" description="Basic and acidic residues" evidence="2">
    <location>
        <begin position="4460"/>
        <end position="4473"/>
    </location>
</feature>
<feature type="region of interest" description="Disordered" evidence="2">
    <location>
        <begin position="4359"/>
        <end position="4381"/>
    </location>
</feature>
<feature type="compositionally biased region" description="Polar residues" evidence="2">
    <location>
        <begin position="2756"/>
        <end position="2767"/>
    </location>
</feature>
<feature type="compositionally biased region" description="Low complexity" evidence="2">
    <location>
        <begin position="5583"/>
        <end position="5596"/>
    </location>
</feature>
<feature type="compositionally biased region" description="Polar residues" evidence="2">
    <location>
        <begin position="5315"/>
        <end position="5329"/>
    </location>
</feature>
<feature type="compositionally biased region" description="Basic residues" evidence="2">
    <location>
        <begin position="2866"/>
        <end position="2876"/>
    </location>
</feature>
<feature type="compositionally biased region" description="Polar residues" evidence="2">
    <location>
        <begin position="5487"/>
        <end position="5498"/>
    </location>
</feature>
<feature type="region of interest" description="Disordered" evidence="2">
    <location>
        <begin position="2042"/>
        <end position="2153"/>
    </location>
</feature>
<dbReference type="PANTHER" id="PTHR40641">
    <property type="entry name" value="INVOLUCRIN REPEAT PROTEIN (AFU_ORTHOLOGUE AFUA_2G08060)"/>
    <property type="match status" value="1"/>
</dbReference>
<feature type="compositionally biased region" description="Basic residues" evidence="2">
    <location>
        <begin position="4235"/>
        <end position="4245"/>
    </location>
</feature>
<feature type="region of interest" description="Disordered" evidence="2">
    <location>
        <begin position="4423"/>
        <end position="4595"/>
    </location>
</feature>
<feature type="region of interest" description="Disordered" evidence="2">
    <location>
        <begin position="2250"/>
        <end position="2315"/>
    </location>
</feature>
<evidence type="ECO:0000256" key="2">
    <source>
        <dbReference type="SAM" id="MobiDB-lite"/>
    </source>
</evidence>
<feature type="compositionally biased region" description="Basic and acidic residues" evidence="2">
    <location>
        <begin position="2390"/>
        <end position="2408"/>
    </location>
</feature>
<feature type="compositionally biased region" description="Basic and acidic residues" evidence="2">
    <location>
        <begin position="1357"/>
        <end position="1370"/>
    </location>
</feature>
<feature type="region of interest" description="Disordered" evidence="2">
    <location>
        <begin position="2618"/>
        <end position="3518"/>
    </location>
</feature>
<feature type="compositionally biased region" description="Basic residues" evidence="2">
    <location>
        <begin position="4567"/>
        <end position="4578"/>
    </location>
</feature>
<feature type="compositionally biased region" description="Polar residues" evidence="2">
    <location>
        <begin position="2210"/>
        <end position="2221"/>
    </location>
</feature>
<sequence length="6140" mass="665492">MRKSSSGRQRAGSEASSRYERPRNDDQDSPTGHFAPDATTSSRRKSSRHSYHEEPDATYATTITDEPSQISGRYRDDTRKESERNDTRRRSSKTERRTKHERSRGSKEDNESWKPKNEDSPRDSRQTRKSSERKDSARDYRHNSASLPQNQFPGEFPSTYSQPYRPPGLAAEYYGDQGESVASQPGVRPNAPNIVTSAEQAHLQEPTVEAKPPPEPSSMGQVGAAASYFGKPNYDSDIGSQTTPSKPHQKPSLGSNKPPKHSSYGASPRSSPGPPGTHAPPFGVAPGAVGSFPVSGTAAIGAAAEYYAGGGGGGGGGAGPSASAYQTPNRPPAGLHVTSTPYSAPAGFGVSHQHSNAGLYGGAAALAGAAAGAYVSGHSHNAPSLDQHQHSADMAGLAHDHSVSHGHQMHHAHRHKHQGLFGRFIDWWRDPEAVARFEEYTETIGVCKYCFDPRSSPADAPRRHDYRRRKPSPGSRYGSTTRVDKMYRHSSDENLRKSSSLKKKMVVGALTGYGVAKVGQAVVQHKHDFDDTYPVKSGRPVNQSRVSFQAEQPFPRDNDAGFQDPKRVGRSSVSSTQRRHRAGRSSSSSSSSSSHAVSRGGVLSAGMGAAGVAVGAAALGAESRRQRENRSRSPRSGRRYFSKRVSPMHSYVDLSTTNDGPGGLMGFFTSPSANSKKGKKPKGLFHFSNASSSSSDADLRFGEGTVRRKPSKRRLPERQGRQHRNNPVPPMEDLFNRGAALADEANRREHKGRQKYDANKYVDPGSRDAHGRRISMADHETTDGRDDEWYDTDGEVDSESSVDTAMAYGGGFSASQSREHLAQGGRASVSSYNFRKDDQRRHRNSLGQAKFGHAPSFPTSSIETATVAGAAGALGGWMASNALSQESNPPPTYSALDPMRELEPRPVSDPPPKAASPYATRVSSTSVPLQQPQPIPLIAPFIGQNISEDIQLEGQTSWKGQRTPSHVARDSNSPELPSQGPRSSVNFNLTDEQLKNDERASGKDKGRGPRSENNRRRKPTDSTFPVESTQNKRKPMRDEISARPGRSSDAGGSSFDADKRVAEIDRELERLYQEHQKAEERKRKESSIKRAVESSVIGAAATVAIGAMASQDDRSRSSEEAIPTRKSSLKKTREKDVSSSAETQQERIARMAAQRVRSTPSPVQHDDYSAFFVPTEIKEHLKEHNDKAEHRDEFGATVVEIAPGAPKPGSSHPFDPFNYRPFGLRSDDDPLLHPWPVPMLGLIEPTPPGSRVHSIRGDETPIIEPKSNEASDVIGEPLERKESKVTWGDPDTFVYEVVTPEYERSDYGPDSHFQGQRTADLPSPDEVVKEPFSITEDSQPRPAVGRAWTLDEQEAETLEKEVSVIDDRPHISRTWTVDDREAEEINQEQPQPRSKEGSQETTHHSTEHESTPQRAISPVNGDLEEQHKDSFPPETDEIRREKALYQSPFAETVSDPIITGINSPSVPPDTKPMTVPALEDVGDRSRTAPLEQEITSDTARPSKSDLRRRERSRSCGDAFEPPSPQEVSSEVRDDVSPRQPLHATDSDRNLANSVSSKTSALDMVLGASAVLAANQLIKDAAEHDHTSSPSRGEALSSRIEGSPTFSDANSGRQQKDSKGEYHSDPEEWERPREKSKGSKSSSKSDVGVKTSRKSKNRRSDDSADFEPLRRSRTDDDLYENEKSKRSSRHSIGDLVEDPATSRNRKDDERTSRGKHRRTSDGAQKADNASVVSNAPDGGTKESSGFFSNIFSSNKSDVSTSSKKSAKSSKSDSRADRERSEKSESRRKRRSRDKPEFDDVASAASEPARRSRHSPDRQTRSAEQNETSNDQTVDDGFVSAEETAGTPPQDMTEQESFLASRPEMPQPMVTDTPMDIDGVSGQMSETETSSPPDPISSVHAHGTISPTKNEHVAALPTTWMEDGHSGILPDEPATGVGEEERSLKESSSGPFPVPAASRRLSAIRTGDIPSSPLVASSPTAVPLHFRRPPISPTNPRFSMSSPVMSPSSPLTTPRTRQGRPKSTEFRSSKEFRPLYLVERQNYARAAPPELSEEYPSLPSSKTSSAHPSMEDLRAEAYLQNQPDSFTPSRISAESFREHGRRHSYSYWHDGEKRRESPDYLDSRSATPVPGEAQRARDQEKKPKPKYEFHSPSELLQDPAFFHDEALVDEEVVPHSPLPSVASTDVDQDYVSARSRSLSPARTRSQSRGRRSASTPRSTSVSWQDGIATAAAGALLGSALAVASHEVLEKLQEDSPADKTGSVRKLESINVAPESGSKAAHNAGIDNETASQQQTERESIQAITDMHRSTESQVPTKDILDTNAWRDVFTEIHKRRLDTDMITNASPESKAEDLGAQSLQRPADDERVTLSNLEEVVPAKSVDVFPTSFGEMVRDDTTSLEKVERPKEEAGEGDEASVPLPSGAAEPLDSVRGLEQQAEPVLDPHEVLEPQPEVYEAEAIQVDSESDKLQAARDKDDEDVQMAFNEASPSEAHMNADQADVEDSEIGEPKDVIVSDIRDVEALTSGTTESFEDALDAQPTESTPALDSDPSAHPEVEHHVDINEHLAVDQTELEQPLAEGVSSNISQSSRDPLEEAFKEAVQARGLVEGASVEAAYQAFQPEIPDVGGTQLSTIREEGETPSVSTQQASGILGTEADVGRSKKEKRNKKKAKKALALGNLVDSDSAPVDADQTSQPPLEKSQDVKTSEPTLSGEVNKELASAGEGPNPFGDDFEIKINESDIPPGDVKVGSDVPVTADTDSQTITLSSTPEDDSGGAYSKKMKKGKKGEKKPLQSYDCDETETGVDQTETREAEQVTDPVLQQSTPMSPLDEPAQPTLEGPGSLERSADSADTVQQDSGYAQETTSRSGKKKKSRKKMNAPSTIEQTGGQTPGEDPSTITILPYEQQPRTDQTAYVSSQTEEPNSTEQGVQEPEAIEESRAPSELLTAETIEVTSRKVTIDSSKPSSGSEVAGDQVPQTPGAADTLLSTFQEDGNSDEHQTLDVSTPADLVGAEKEPEAAGANLKPTNATALVHAVTPPDETQEEVKVAATSGEPLPELPSAEDEQVAKHLGRELGAIPTIGEGEQVHDEPGIPAPNPPSVVKEEVVKEPQAASIHEEGLASAKSPLDETSVKESMAHQDEDMWAFTSKKSRKDRKKKRASASDGLQNSGSGQEASLSDEIVTQPMVSEAGGDNKDTESPTEPASAGAPPPNDLALAEDEPRQDDGTFPVTKKSKKDKKKKRTSLLKSTESYSSAQDGETADSVANFGIPHEDSTTEAPTTQVAEIQLESQPAFGGEEPQDIGDGSGSKKKPKKSKGKKKRQSLFDGDVTGSADDVRTESGDQLPPTSPTPAAEQTAEQVEGSDKVPDLDEKIEDAHGLQPREGQASLDSEEQNTSAVEQQIATVLSTEPAENNDAPPQPAGNGTQSGTDPQPTLDVADEMPRTLASSFERLPDVAMQSAQNEAETKADDFSVSGAVADETSTPEPVGTSGSPGSQALENPPPEAASLSFPVNPTTETTTDLTDKLAAECTGEFAPESTTEPLAEKIFENPPESPIEPKIVSPTGPIPVSIDEPAVEPTQEPLPGLSLEPTSDPINQPTLQPISEPATEPSAEIGLQTYIGASTETTREPFSETDIEAPAEVSLDSSVGPVNDVGARGPTETAIESTPGQQLLSEDVVEEDLGLLSKRSKKEKKKKNKRQSTLVAETNQPSPLSDQTQAVSDEPEPMFDESTEPSITKSTLPEGETQGAAATTEDISEQSMAPTYVSAKKDKKKKKRESAQVADTPQVETVADLSNGMSIESESLAEPPPNDTAASESRLAIEPMTGDAIDATRPEGDAVTMEEDSEEVQQQKSETSWQDNLSSKSTKSKKDKKKKKRQSNIEPATPEPKFEASSEDASQSKADNIAKASAIGETETSETVETPKEEDVPSALGDQDEEWSLPSDKKKKNRKKGQKLISDEVSLPQAGEQVSVQNDPDVESNIENVEEEGNVNLPEKQPISEPIAQQDLAPAGADQMVSTPSMPGTTPSISLKGLGNQPQAAGYVEEPRKVQTVSEEDRTDVEKPLQEEPAGAEPVRGEAELVDGREERVPETAGSIAGTPEGVAMSNAAETTLTDQVFEQEDSSCKKAKKGKKKARQSAAEKAEEQEAVETPVEEADSSTTPQAEQPVTEKEMSTPKKSKSKNGRRNQRQLSWDDSNAEPTGVTTEIGSTNVEASDEATPPAMPDQGFEPEEWNVTKKKGKKKKRQLTFADFEALPTSVEASASPNPVIEGKQPEEKPLSSTLKDDAEDPPHADDLNEEQRSDDAVLDTGSRSVSGAGRQYETSTDATIFRRHAVVDGQDSGETAAQDFSAVAFGEIEADENKKIEPSHPIADASTTTPLENKRANISTESVAEAPASVQTDSAHVEGLSTSDAPMLTEGMQAQNSEGNLPETPILIQAGPPQPDEIAIPDETKALPADDLQSREAPPLERAESEAQEAPSAAQEEVVVENITEEVVPSRSKKNKKQRRSTYEEPVSEPRETGNVGPEVEAKESKLELPVVDSPEQDPAAEKSNDTVADEDIFASTKQVKKDKKKKRKTLSLEGDVNEPQPTIQNNLEKVEETTANNFQPDTEAMVTSIGTSSLEPDPERDIAEKATERAASQPLPVVEPTKDTLSGSAFPIPGAIQTSRPTADEMTAADAPLLHPESGSEMVEDTKLENTTAGIPHTEELDSVTPDLASAKSSRKEKRKSKKKTVLEEEPKTDDIEDLKAENGADTPRDDMPAEPSKSSTLTEVQPESEWGFSRKKSKKKGRGSKALTAADEFGTSGTVTPGSNDDFISAVQTPMQRTASPEIMDAVMAERNEVPTLETDSAEFFAPASSKKKSKRDKKRKSVLAWTGNEDQTAEAASGTSTPAPLTEPKISRADEIAGREALPTDLEKGHAESKLETPVPLTASPEMKTEDNMDSIATANQGPLPSQDYTNNASDTHESAVLFGEAGDTPGQRALGKSIDPISTSEQAASPTTKLEPVDDTLPREMEVDPAPPASNIGDGVLSEPANTASMILDSAKGMFGADPAYDQRMLSQDESGNFHVQDAHVELVTANTGVPDVTDHEQGVLETATITSEDRFTTSKKGQEDAVADAVITASKDGKDATGLEDPDFGISKDTSKRKKSKKDKKAKKKSGISEGLEDIVLPKMELDQTETREAEIPEVIHNEAREISDVPAHAQENTEDLSDVSATTRERRKRRKSPPAWSGEEPEDLPRDRALTPPPEHDDIMDTALGVAAGLGFGAGESESSRETPRKAPSPTRQPSAGWSFAKLDPVTKLAHAESNRDSGVQFESPNPSSGHFPSARDSGYVPSPTIQDGEFGTPREIHTDINLRPPRPQSPTSSTEDVSKNVTSRHQVDQSISLETPRRKPSPVESTSKDRSSVLFNSSPAMPSPINTDVRNRSPQAMASPLQRSPSIHGHHLSREELRQQKAKVPAHNEDSDQLGWNQISRSGVAPGNRSSFDSPTQANIMRPFSPGKTTLNAINEESHEASSQIHPFVNPPTNLTPRQPAETDSLATAGLVAAAGAAALAASVAISRDSPSPSAKSLGRSKSRTSSLRNLRSTSISPYDPANFASGSSQAPVNAQSAGKAAARDREMADVYDGYGSLPGSPRSPTRPPSIRQRQSMQQIRDLEAKLDQLASENRSLAEAKIATEQQLEQAHFERNRGENAEVAFNAQIQERDAEITRLKQEVASLIATHESLKREHEQSLSGLRQNYDEAQSQWQDSLKELETLRSRHNELSTGIESIVRHEIDTALGEKNAEIERLRGELEAARRKIRDLQSQILSRGADDVVVFHDEDYFDQACQKLCQQVQGWVLRFSKFSDLKLCRTTNEVRDEKIVDRFDNAILDGSDVDDYLADRVKRRDVFMSVVMTMIWEYVFTRYLFGMDRDQRQKLKQLEKNLGEVGPPSAVHQWRALTLTLLSKRESFKAQRESDTEAVAIEIFSTLSRFLPPPQHLENQIVGSLRNVMRTAVELSIEMRTQRAEYIMLPPLQPEYDTNGDLARKVYFNASLMNERSGETTSNEELEREHAVVRMVLFPLVVKKGDDNGVGDEEIVVCPAQVLIARPDKGKRVKSSTRYVSGGSDAKSLRAVSTHSLAMSGMEGHENMF</sequence>
<feature type="compositionally biased region" description="Acidic residues" evidence="2">
    <location>
        <begin position="3975"/>
        <end position="3988"/>
    </location>
</feature>
<dbReference type="OrthoDB" id="5365701at2759"/>
<feature type="compositionally biased region" description="Basic and acidic residues" evidence="2">
    <location>
        <begin position="554"/>
        <end position="567"/>
    </location>
</feature>
<feature type="region of interest" description="Disordered" evidence="2">
    <location>
        <begin position="5124"/>
        <end position="5504"/>
    </location>
</feature>
<feature type="compositionally biased region" description="Basic and acidic residues" evidence="2">
    <location>
        <begin position="992"/>
        <end position="1014"/>
    </location>
</feature>
<feature type="compositionally biased region" description="Basic and acidic residues" evidence="2">
    <location>
        <begin position="2107"/>
        <end position="2120"/>
    </location>
</feature>
<feature type="compositionally biased region" description="Polar residues" evidence="2">
    <location>
        <begin position="5604"/>
        <end position="5616"/>
    </location>
</feature>
<feature type="compositionally biased region" description="Basic and acidic residues" evidence="2">
    <location>
        <begin position="1768"/>
        <end position="1783"/>
    </location>
</feature>
<feature type="compositionally biased region" description="Polar residues" evidence="2">
    <location>
        <begin position="3391"/>
        <end position="3409"/>
    </location>
</feature>
<feature type="compositionally biased region" description="Basic and acidic residues" evidence="2">
    <location>
        <begin position="3124"/>
        <end position="3139"/>
    </location>
</feature>
<dbReference type="RefSeq" id="XP_022495895.1">
    <property type="nucleotide sequence ID" value="XM_022648146.1"/>
</dbReference>
<feature type="compositionally biased region" description="Polar residues" evidence="2">
    <location>
        <begin position="3420"/>
        <end position="3430"/>
    </location>
</feature>
<feature type="compositionally biased region" description="Basic residues" evidence="2">
    <location>
        <begin position="3147"/>
        <end position="3158"/>
    </location>
</feature>
<feature type="region of interest" description="Disordered" evidence="2">
    <location>
        <begin position="5564"/>
        <end position="5655"/>
    </location>
</feature>
<dbReference type="GeneID" id="34593275"/>
<feature type="compositionally biased region" description="Basic residues" evidence="2">
    <location>
        <begin position="4860"/>
        <end position="4872"/>
    </location>
</feature>
<feature type="compositionally biased region" description="Polar residues" evidence="2">
    <location>
        <begin position="4946"/>
        <end position="4965"/>
    </location>
</feature>
<feature type="compositionally biased region" description="Polar residues" evidence="2">
    <location>
        <begin position="4766"/>
        <end position="4775"/>
    </location>
</feature>
<feature type="compositionally biased region" description="Basic and acidic residues" evidence="2">
    <location>
        <begin position="1393"/>
        <end position="1411"/>
    </location>
</feature>
<evidence type="ECO:0000313" key="4">
    <source>
        <dbReference type="Proteomes" id="UP000185904"/>
    </source>
</evidence>
<feature type="region of interest" description="Disordered" evidence="2">
    <location>
        <begin position="1"/>
        <end position="282"/>
    </location>
</feature>
<feature type="compositionally biased region" description="Polar residues" evidence="2">
    <location>
        <begin position="2579"/>
        <end position="2588"/>
    </location>
</feature>
<feature type="compositionally biased region" description="Polar residues" evidence="2">
    <location>
        <begin position="3274"/>
        <end position="3288"/>
    </location>
</feature>
<feature type="compositionally biased region" description="Low complexity" evidence="2">
    <location>
        <begin position="1638"/>
        <end position="1649"/>
    </location>
</feature>
<feature type="compositionally biased region" description="Basic and acidic residues" evidence="2">
    <location>
        <begin position="622"/>
        <end position="631"/>
    </location>
</feature>
<feature type="compositionally biased region" description="Acidic residues" evidence="2">
    <location>
        <begin position="4145"/>
        <end position="4156"/>
    </location>
</feature>
<feature type="compositionally biased region" description="Basic and acidic residues" evidence="2">
    <location>
        <begin position="1657"/>
        <end position="1684"/>
    </location>
</feature>
<feature type="compositionally biased region" description="Polar residues" evidence="2">
    <location>
        <begin position="3587"/>
        <end position="3600"/>
    </location>
</feature>
<feature type="compositionally biased region" description="Basic and acidic residues" evidence="2">
    <location>
        <begin position="1111"/>
        <end position="1123"/>
    </location>
</feature>
<feature type="compositionally biased region" description="Basic residues" evidence="2">
    <location>
        <begin position="2778"/>
        <end position="2787"/>
    </location>
</feature>
<feature type="compositionally biased region" description="Polar residues" evidence="2">
    <location>
        <begin position="59"/>
        <end position="71"/>
    </location>
</feature>
<feature type="compositionally biased region" description="Basic and acidic residues" evidence="2">
    <location>
        <begin position="1424"/>
        <end position="1443"/>
    </location>
</feature>
<feature type="compositionally biased region" description="Basic and acidic residues" evidence="2">
    <location>
        <begin position="2293"/>
        <end position="2308"/>
    </location>
</feature>
<feature type="compositionally biased region" description="Basic and acidic residues" evidence="2">
    <location>
        <begin position="1613"/>
        <end position="1636"/>
    </location>
</feature>
<feature type="region of interest" description="Disordered" evidence="2">
    <location>
        <begin position="2457"/>
        <end position="2591"/>
    </location>
</feature>
<feature type="region of interest" description="Disordered" evidence="2">
    <location>
        <begin position="1966"/>
        <end position="2029"/>
    </location>
</feature>
<feature type="compositionally biased region" description="Low complexity" evidence="2">
    <location>
        <begin position="1742"/>
        <end position="1762"/>
    </location>
</feature>
<feature type="compositionally biased region" description="Basic and acidic residues" evidence="2">
    <location>
        <begin position="2548"/>
        <end position="2565"/>
    </location>
</feature>
<feature type="compositionally biased region" description="Basic and acidic residues" evidence="2">
    <location>
        <begin position="73"/>
        <end position="95"/>
    </location>
</feature>
<evidence type="ECO:0008006" key="5">
    <source>
        <dbReference type="Google" id="ProtNLM"/>
    </source>
</evidence>
<feature type="compositionally biased region" description="Basic residues" evidence="2">
    <location>
        <begin position="4176"/>
        <end position="4187"/>
    </location>
</feature>
<feature type="region of interest" description="Disordered" evidence="2">
    <location>
        <begin position="2171"/>
        <end position="2222"/>
    </location>
</feature>
<feature type="compositionally biased region" description="Basic and acidic residues" evidence="2">
    <location>
        <begin position="4074"/>
        <end position="4089"/>
    </location>
</feature>
<feature type="compositionally biased region" description="Basic residues" evidence="2">
    <location>
        <begin position="3230"/>
        <end position="3242"/>
    </location>
</feature>
<feature type="region of interest" description="Disordered" evidence="2">
    <location>
        <begin position="5516"/>
        <end position="5541"/>
    </location>
</feature>
<keyword evidence="4" id="KW-1185">Reference proteome</keyword>
<feature type="compositionally biased region" description="Polar residues" evidence="2">
    <location>
        <begin position="2878"/>
        <end position="2887"/>
    </location>
</feature>
<feature type="compositionally biased region" description="Basic and acidic residues" evidence="2">
    <location>
        <begin position="1500"/>
        <end position="1514"/>
    </location>
</feature>
<feature type="compositionally biased region" description="Polar residues" evidence="2">
    <location>
        <begin position="2192"/>
        <end position="2202"/>
    </location>
</feature>
<feature type="compositionally biased region" description="Basic and acidic residues" evidence="2">
    <location>
        <begin position="4271"/>
        <end position="4303"/>
    </location>
</feature>
<feature type="region of interest" description="Disordered" evidence="2">
    <location>
        <begin position="1305"/>
        <end position="1554"/>
    </location>
</feature>
<feature type="compositionally biased region" description="Low complexity" evidence="2">
    <location>
        <begin position="5640"/>
        <end position="5655"/>
    </location>
</feature>
<feature type="compositionally biased region" description="Basic and acidic residues" evidence="2">
    <location>
        <begin position="1056"/>
        <end position="1092"/>
    </location>
</feature>
<feature type="compositionally biased region" description="Polar residues" evidence="2">
    <location>
        <begin position="4188"/>
        <end position="4212"/>
    </location>
</feature>
<feature type="compositionally biased region" description="Polar residues" evidence="2">
    <location>
        <begin position="2958"/>
        <end position="2967"/>
    </location>
</feature>
<keyword evidence="1" id="KW-0175">Coiled coil</keyword>
<feature type="compositionally biased region" description="Polar residues" evidence="2">
    <location>
        <begin position="1880"/>
        <end position="1889"/>
    </location>
</feature>
<feature type="compositionally biased region" description="Basic and acidic residues" evidence="2">
    <location>
        <begin position="17"/>
        <end position="26"/>
    </location>
</feature>
<feature type="region of interest" description="Disordered" evidence="2">
    <location>
        <begin position="673"/>
        <end position="842"/>
    </location>
</feature>
<feature type="compositionally biased region" description="Basic and acidic residues" evidence="2">
    <location>
        <begin position="1806"/>
        <end position="1819"/>
    </location>
</feature>
<comment type="caution">
    <text evidence="3">The sequence shown here is derived from an EMBL/GenBank/DDBJ whole genome shotgun (WGS) entry which is preliminary data.</text>
</comment>
<feature type="compositionally biased region" description="Basic residues" evidence="2">
    <location>
        <begin position="3865"/>
        <end position="3877"/>
    </location>
</feature>
<feature type="compositionally biased region" description="Basic residues" evidence="2">
    <location>
        <begin position="5148"/>
        <end position="5163"/>
    </location>
</feature>
<accession>A0A178CAR6</accession>
<feature type="compositionally biased region" description="Polar residues" evidence="2">
    <location>
        <begin position="4015"/>
        <end position="4028"/>
    </location>
</feature>
<feature type="compositionally biased region" description="Basic and acidic residues" evidence="2">
    <location>
        <begin position="4734"/>
        <end position="4761"/>
    </location>
</feature>
<feature type="region of interest" description="Disordered" evidence="2">
    <location>
        <begin position="549"/>
        <end position="599"/>
    </location>
</feature>
<feature type="compositionally biased region" description="Polar residues" evidence="2">
    <location>
        <begin position="3698"/>
        <end position="3718"/>
    </location>
</feature>
<feature type="region of interest" description="Disordered" evidence="2">
    <location>
        <begin position="1581"/>
        <end position="1908"/>
    </location>
</feature>
<feature type="compositionally biased region" description="Basic and acidic residues" evidence="2">
    <location>
        <begin position="4900"/>
        <end position="4909"/>
    </location>
</feature>
<proteinExistence type="predicted"/>
<feature type="compositionally biased region" description="Polar residues" evidence="2">
    <location>
        <begin position="143"/>
        <end position="162"/>
    </location>
</feature>
<feature type="compositionally biased region" description="Polar residues" evidence="2">
    <location>
        <begin position="4992"/>
        <end position="5004"/>
    </location>
</feature>
<feature type="compositionally biased region" description="Low complexity" evidence="2">
    <location>
        <begin position="584"/>
        <end position="599"/>
    </location>
</feature>
<feature type="compositionally biased region" description="Basic and acidic residues" evidence="2">
    <location>
        <begin position="5177"/>
        <end position="5201"/>
    </location>
</feature>
<feature type="compositionally biased region" description="Basic residues" evidence="2">
    <location>
        <begin position="2660"/>
        <end position="2671"/>
    </location>
</feature>
<feature type="compositionally biased region" description="Polar residues" evidence="2">
    <location>
        <begin position="5412"/>
        <end position="5444"/>
    </location>
</feature>
<dbReference type="PANTHER" id="PTHR40641:SF2">
    <property type="entry name" value="INVOLUCRIN REPEAT PROTEIN"/>
    <property type="match status" value="1"/>
</dbReference>
<feature type="region of interest" description="Disordered" evidence="2">
    <location>
        <begin position="1248"/>
        <end position="1283"/>
    </location>
</feature>
<feature type="compositionally biased region" description="Basic and acidic residues" evidence="2">
    <location>
        <begin position="2132"/>
        <end position="2149"/>
    </location>
</feature>
<feature type="compositionally biased region" description="Basic and acidic residues" evidence="2">
    <location>
        <begin position="2020"/>
        <end position="2029"/>
    </location>
</feature>
<feature type="compositionally biased region" description="Polar residues" evidence="2">
    <location>
        <begin position="2905"/>
        <end position="2927"/>
    </location>
</feature>
<feature type="compositionally biased region" description="Polar residues" evidence="2">
    <location>
        <begin position="1820"/>
        <end position="1830"/>
    </location>
</feature>
<feature type="region of interest" description="Disordered" evidence="2">
    <location>
        <begin position="1920"/>
        <end position="1953"/>
    </location>
</feature>
<feature type="region of interest" description="Disordered" evidence="2">
    <location>
        <begin position="619"/>
        <end position="644"/>
    </location>
</feature>
<evidence type="ECO:0000256" key="1">
    <source>
        <dbReference type="SAM" id="Coils"/>
    </source>
</evidence>